<dbReference type="Proteomes" id="UP000049222">
    <property type="component" value="Unassembled WGS sequence"/>
</dbReference>
<feature type="domain" description="ChrR-like cupin" evidence="1">
    <location>
        <begin position="104"/>
        <end position="194"/>
    </location>
</feature>
<evidence type="ECO:0000313" key="3">
    <source>
        <dbReference type="Proteomes" id="UP000049222"/>
    </source>
</evidence>
<dbReference type="EMBL" id="CXSU01000011">
    <property type="protein sequence ID" value="CTQ49657.1"/>
    <property type="molecule type" value="Genomic_DNA"/>
</dbReference>
<dbReference type="InterPro" id="IPR025979">
    <property type="entry name" value="ChrR-like_cupin_dom"/>
</dbReference>
<dbReference type="InterPro" id="IPR014710">
    <property type="entry name" value="RmlC-like_jellyroll"/>
</dbReference>
<protein>
    <submittedName>
        <fullName evidence="2">Transcriptional activator ChrR</fullName>
    </submittedName>
</protein>
<dbReference type="STRING" id="420998.JDO7802_01671"/>
<dbReference type="Gene3D" id="2.60.120.10">
    <property type="entry name" value="Jelly Rolls"/>
    <property type="match status" value="1"/>
</dbReference>
<reference evidence="2 3" key="1">
    <citation type="submission" date="2015-07" db="EMBL/GenBank/DDBJ databases">
        <authorList>
            <person name="Noorani M."/>
        </authorList>
    </citation>
    <scope>NUCLEOTIDE SEQUENCE [LARGE SCALE GENOMIC DNA]</scope>
    <source>
        <strain evidence="2 3">CECT 7802</strain>
    </source>
</reference>
<accession>A0A0M6YK73</accession>
<evidence type="ECO:0000313" key="2">
    <source>
        <dbReference type="EMBL" id="CTQ49657.1"/>
    </source>
</evidence>
<dbReference type="AlphaFoldDB" id="A0A0M6YK73"/>
<sequence>MTIRHPIPDDLLMGYAAGHLPPSHDLMVATAVSLDDDARARLAGFEAVGGALLDEAEAVSLDDGSLDAVMARLKGGTPDPVSPAGTVDDVLPAPLRDAVGGGLSDVRWKSAGLGVRQAVLGADEGGTVRLLSIPAGQAMPDHGHHGAEFTLVVQGAFIDAGRRFGRGDMEVADAQTEHQPVAAAGEDCICLVVTDAPLKFSGLLPRIAQRFLKI</sequence>
<dbReference type="RefSeq" id="WP_055084400.1">
    <property type="nucleotide sequence ID" value="NZ_CXSU01000011.1"/>
</dbReference>
<dbReference type="InterPro" id="IPR011051">
    <property type="entry name" value="RmlC_Cupin_sf"/>
</dbReference>
<dbReference type="OrthoDB" id="2988517at2"/>
<dbReference type="NCBIfam" id="TIGR02451">
    <property type="entry name" value="anti_sig_ChrR"/>
    <property type="match status" value="1"/>
</dbReference>
<dbReference type="InterPro" id="IPR041916">
    <property type="entry name" value="Anti_sigma_zinc_sf"/>
</dbReference>
<keyword evidence="3" id="KW-1185">Reference proteome</keyword>
<organism evidence="2 3">
    <name type="scientific">Jannaschia donghaensis</name>
    <dbReference type="NCBI Taxonomy" id="420998"/>
    <lineage>
        <taxon>Bacteria</taxon>
        <taxon>Pseudomonadati</taxon>
        <taxon>Pseudomonadota</taxon>
        <taxon>Alphaproteobacteria</taxon>
        <taxon>Rhodobacterales</taxon>
        <taxon>Roseobacteraceae</taxon>
        <taxon>Jannaschia</taxon>
    </lineage>
</organism>
<name>A0A0M6YK73_9RHOB</name>
<dbReference type="Gene3D" id="1.10.10.1320">
    <property type="entry name" value="Anti-sigma factor, zinc-finger domain"/>
    <property type="match status" value="1"/>
</dbReference>
<dbReference type="SUPFAM" id="SSF51182">
    <property type="entry name" value="RmlC-like cupins"/>
    <property type="match status" value="1"/>
</dbReference>
<dbReference type="CDD" id="cd20301">
    <property type="entry name" value="cupin_ChrR"/>
    <property type="match status" value="1"/>
</dbReference>
<evidence type="ECO:0000259" key="1">
    <source>
        <dbReference type="Pfam" id="PF12973"/>
    </source>
</evidence>
<gene>
    <name evidence="2" type="primary">chrR</name>
    <name evidence="2" type="ORF">JDO7802_01671</name>
</gene>
<dbReference type="InterPro" id="IPR012807">
    <property type="entry name" value="Anti-sigma_ChrR"/>
</dbReference>
<dbReference type="Pfam" id="PF12973">
    <property type="entry name" value="Cupin_7"/>
    <property type="match status" value="1"/>
</dbReference>
<proteinExistence type="predicted"/>